<feature type="region of interest" description="Disordered" evidence="1">
    <location>
        <begin position="264"/>
        <end position="323"/>
    </location>
</feature>
<feature type="region of interest" description="Disordered" evidence="1">
    <location>
        <begin position="36"/>
        <end position="60"/>
    </location>
</feature>
<gene>
    <name evidence="3" type="ORF">TWF679_002727</name>
</gene>
<feature type="chain" id="PRO_5034867843" evidence="2">
    <location>
        <begin position="27"/>
        <end position="478"/>
    </location>
</feature>
<name>A0A8H8VG52_ORBOL</name>
<dbReference type="Proteomes" id="UP000614610">
    <property type="component" value="Unassembled WGS sequence"/>
</dbReference>
<dbReference type="EMBL" id="WIWT01000015">
    <property type="protein sequence ID" value="KAF3216890.1"/>
    <property type="molecule type" value="Genomic_DNA"/>
</dbReference>
<accession>A0A8H8VG52</accession>
<evidence type="ECO:0000256" key="2">
    <source>
        <dbReference type="SAM" id="SignalP"/>
    </source>
</evidence>
<sequence>MILFSKQLWAWSFLYPLLLLPKYSYPSPIPETNIKNQFPPNTTSIAYPSPSGTGAKLQSSDLPSTVRVADSYTTANIPPGMDTGPQVRAVDVPHNFFYTTDRLQMRCREANMFESGDMKMVQVPGIDPSEIIDFVDGGLNANQVRTEIDSIRRNQLRCKRHCTCSEEGYIEEGPRDLARPNVRNCNSELNFPLKCISLWGCYCTAVLRQPRPTIPGATLEDYMRVLSSVPSGVQVDNPDYVWRNAPESAFPGFDDLMDAPGEVDSLTGSPTNMGIPSVHYGTEEGAPGGEPGSSAGPSSGSRELEPPLPLSGPSNPYPPALNLLAPPNLNQGFGASRARSITPENLRINPFIGEAVEDEDPALLSSRNPAETPFSPDYWEYLLGQPGPSDRDDDGGDQAGFYPGGDYNPGSYWFKRDAVPNPESAAGATDSTAIGHEQGTHEGMPTSWGLAMYIGFRKIHRPIVSCKTDPMASHLCVC</sequence>
<evidence type="ECO:0000313" key="4">
    <source>
        <dbReference type="Proteomes" id="UP000614610"/>
    </source>
</evidence>
<organism evidence="3 4">
    <name type="scientific">Orbilia oligospora</name>
    <name type="common">Nematode-trapping fungus</name>
    <name type="synonym">Arthrobotrys oligospora</name>
    <dbReference type="NCBI Taxonomy" id="2813651"/>
    <lineage>
        <taxon>Eukaryota</taxon>
        <taxon>Fungi</taxon>
        <taxon>Dikarya</taxon>
        <taxon>Ascomycota</taxon>
        <taxon>Pezizomycotina</taxon>
        <taxon>Orbiliomycetes</taxon>
        <taxon>Orbiliales</taxon>
        <taxon>Orbiliaceae</taxon>
        <taxon>Orbilia</taxon>
    </lineage>
</organism>
<evidence type="ECO:0000313" key="3">
    <source>
        <dbReference type="EMBL" id="KAF3216890.1"/>
    </source>
</evidence>
<reference evidence="3" key="1">
    <citation type="submission" date="2019-06" db="EMBL/GenBank/DDBJ databases">
        <authorList>
            <person name="Palmer J.M."/>
        </authorList>
    </citation>
    <scope>NUCLEOTIDE SEQUENCE</scope>
    <source>
        <strain evidence="3">TWF679</strain>
    </source>
</reference>
<evidence type="ECO:0000256" key="1">
    <source>
        <dbReference type="SAM" id="MobiDB-lite"/>
    </source>
</evidence>
<dbReference type="OrthoDB" id="10408205at2759"/>
<dbReference type="AlphaFoldDB" id="A0A8H8VG52"/>
<keyword evidence="2" id="KW-0732">Signal</keyword>
<feature type="region of interest" description="Disordered" evidence="1">
    <location>
        <begin position="418"/>
        <end position="443"/>
    </location>
</feature>
<feature type="compositionally biased region" description="Low complexity" evidence="1">
    <location>
        <begin position="292"/>
        <end position="301"/>
    </location>
</feature>
<proteinExistence type="predicted"/>
<comment type="caution">
    <text evidence="3">The sequence shown here is derived from an EMBL/GenBank/DDBJ whole genome shotgun (WGS) entry which is preliminary data.</text>
</comment>
<feature type="compositionally biased region" description="Pro residues" evidence="1">
    <location>
        <begin position="306"/>
        <end position="319"/>
    </location>
</feature>
<protein>
    <submittedName>
        <fullName evidence="3">Uncharacterized protein</fullName>
    </submittedName>
</protein>
<feature type="signal peptide" evidence="2">
    <location>
        <begin position="1"/>
        <end position="26"/>
    </location>
</feature>